<evidence type="ECO:0000256" key="1">
    <source>
        <dbReference type="SAM" id="Coils"/>
    </source>
</evidence>
<comment type="caution">
    <text evidence="2">The sequence shown here is derived from an EMBL/GenBank/DDBJ whole genome shotgun (WGS) entry which is preliminary data.</text>
</comment>
<dbReference type="Proteomes" id="UP000594638">
    <property type="component" value="Unassembled WGS sequence"/>
</dbReference>
<protein>
    <submittedName>
        <fullName evidence="2">Uncharacterized protein</fullName>
    </submittedName>
</protein>
<dbReference type="Gramene" id="OE9A012205T1">
    <property type="protein sequence ID" value="OE9A012205C1"/>
    <property type="gene ID" value="OE9A012205"/>
</dbReference>
<keyword evidence="1" id="KW-0175">Coiled coil</keyword>
<dbReference type="AlphaFoldDB" id="A0A8S0P9Q8"/>
<evidence type="ECO:0000313" key="2">
    <source>
        <dbReference type="EMBL" id="CAA2934687.1"/>
    </source>
</evidence>
<dbReference type="EMBL" id="CACTIH010000018">
    <property type="protein sequence ID" value="CAA2934687.1"/>
    <property type="molecule type" value="Genomic_DNA"/>
</dbReference>
<sequence>MTQKRCLTQMKNIKPSHLKRQMTIDESLKKPIAANPIFSIKIIDIEEQVVEDVGLIKKKGKEVDKRRASKGKAQNFLVGRSNEIAPAILELLPSEVQATDAEAETKRLRVEPSTTNEVIEAFKVKHAEAELRMRPLQMEMKKEVHPYITEVSALIKRVENSDNLHKIDLLALEMTKKEKVELKSQVGKLTIEVASLKQQLSKSRESAVHKWTWLREGRGSPS</sequence>
<keyword evidence="3" id="KW-1185">Reference proteome</keyword>
<proteinExistence type="predicted"/>
<evidence type="ECO:0000313" key="3">
    <source>
        <dbReference type="Proteomes" id="UP000594638"/>
    </source>
</evidence>
<accession>A0A8S0P9Q8</accession>
<name>A0A8S0P9Q8_OLEEU</name>
<reference evidence="2 3" key="1">
    <citation type="submission" date="2019-12" db="EMBL/GenBank/DDBJ databases">
        <authorList>
            <person name="Alioto T."/>
            <person name="Alioto T."/>
            <person name="Gomez Garrido J."/>
        </authorList>
    </citation>
    <scope>NUCLEOTIDE SEQUENCE [LARGE SCALE GENOMIC DNA]</scope>
</reference>
<gene>
    <name evidence="2" type="ORF">OLEA9_A012205</name>
</gene>
<feature type="coiled-coil region" evidence="1">
    <location>
        <begin position="172"/>
        <end position="199"/>
    </location>
</feature>
<organism evidence="2 3">
    <name type="scientific">Olea europaea subsp. europaea</name>
    <dbReference type="NCBI Taxonomy" id="158383"/>
    <lineage>
        <taxon>Eukaryota</taxon>
        <taxon>Viridiplantae</taxon>
        <taxon>Streptophyta</taxon>
        <taxon>Embryophyta</taxon>
        <taxon>Tracheophyta</taxon>
        <taxon>Spermatophyta</taxon>
        <taxon>Magnoliopsida</taxon>
        <taxon>eudicotyledons</taxon>
        <taxon>Gunneridae</taxon>
        <taxon>Pentapetalae</taxon>
        <taxon>asterids</taxon>
        <taxon>lamiids</taxon>
        <taxon>Lamiales</taxon>
        <taxon>Oleaceae</taxon>
        <taxon>Oleeae</taxon>
        <taxon>Olea</taxon>
    </lineage>
</organism>